<evidence type="ECO:0000259" key="1">
    <source>
        <dbReference type="Pfam" id="PF26215"/>
    </source>
</evidence>
<gene>
    <name evidence="2" type="ORF">RIMI_LOCUS10114831</name>
</gene>
<dbReference type="Proteomes" id="UP001176940">
    <property type="component" value="Unassembled WGS sequence"/>
</dbReference>
<organism evidence="2 3">
    <name type="scientific">Ranitomeya imitator</name>
    <name type="common">mimic poison frog</name>
    <dbReference type="NCBI Taxonomy" id="111125"/>
    <lineage>
        <taxon>Eukaryota</taxon>
        <taxon>Metazoa</taxon>
        <taxon>Chordata</taxon>
        <taxon>Craniata</taxon>
        <taxon>Vertebrata</taxon>
        <taxon>Euteleostomi</taxon>
        <taxon>Amphibia</taxon>
        <taxon>Batrachia</taxon>
        <taxon>Anura</taxon>
        <taxon>Neobatrachia</taxon>
        <taxon>Hyloidea</taxon>
        <taxon>Dendrobatidae</taxon>
        <taxon>Dendrobatinae</taxon>
        <taxon>Ranitomeya</taxon>
    </lineage>
</organism>
<dbReference type="EMBL" id="CAUEEQ010021597">
    <property type="protein sequence ID" value="CAJ0943749.1"/>
    <property type="molecule type" value="Genomic_DNA"/>
</dbReference>
<evidence type="ECO:0000313" key="3">
    <source>
        <dbReference type="Proteomes" id="UP001176940"/>
    </source>
</evidence>
<sequence>MSRTIHQRHGVGGCFSPGLGGDPLGDHPPPHQKHAQLQGTAMGAACAPSYANLFLGLWERDLFASDHCMSMERVVFWAHFIDDIFLIWHGTPLELQSFVRELNHNDLNIHLTYKFHFSRIDFLDVMVERGADGLLTTSVFCKETDVNAVLHASSSHPPHVIGAVPTGQFLRLKRICSSEETFEIQADDLKNRFLDRGYSKRSVKRAYNRAKHFDRHQLLFSSKQTKATNQVRLVTQYHSRWRDMSDILAKHWPILLADPVLKQYLPSHPFVTARRSKNLGDHLVRSYLPPTNPRPIFSNGSRTDRPRWGCKPCACPNIEYATHFHSSDGREFSITHTINCLTTMVVYHGTCPCNKIYIGLTTRTLKNRAREHVRDILAAAKEDNVDSLKTIPRHFKLHHSCDPSGFRIKGIDRLLVDLRGGNLSHLLAQKESRWIRKLQTMQPHGLNETLSFAPFL</sequence>
<dbReference type="InterPro" id="IPR058912">
    <property type="entry name" value="HTH_animal"/>
</dbReference>
<keyword evidence="3" id="KW-1185">Reference proteome</keyword>
<dbReference type="PANTHER" id="PTHR21301">
    <property type="entry name" value="REVERSE TRANSCRIPTASE"/>
    <property type="match status" value="1"/>
</dbReference>
<dbReference type="Pfam" id="PF26215">
    <property type="entry name" value="HTH_animal"/>
    <property type="match status" value="1"/>
</dbReference>
<dbReference type="PANTHER" id="PTHR21301:SF13">
    <property type="match status" value="1"/>
</dbReference>
<evidence type="ECO:0000313" key="2">
    <source>
        <dbReference type="EMBL" id="CAJ0943749.1"/>
    </source>
</evidence>
<feature type="domain" description="Helix-turn-helix" evidence="1">
    <location>
        <begin position="149"/>
        <end position="206"/>
    </location>
</feature>
<name>A0ABN9LMT2_9NEOB</name>
<proteinExistence type="predicted"/>
<comment type="caution">
    <text evidence="2">The sequence shown here is derived from an EMBL/GenBank/DDBJ whole genome shotgun (WGS) entry which is preliminary data.</text>
</comment>
<accession>A0ABN9LMT2</accession>
<protein>
    <recommendedName>
        <fullName evidence="1">Helix-turn-helix domain-containing protein</fullName>
    </recommendedName>
</protein>
<reference evidence="2" key="1">
    <citation type="submission" date="2023-07" db="EMBL/GenBank/DDBJ databases">
        <authorList>
            <person name="Stuckert A."/>
        </authorList>
    </citation>
    <scope>NUCLEOTIDE SEQUENCE</scope>
</reference>